<protein>
    <recommendedName>
        <fullName evidence="5">DUF447 family protein</fullName>
    </recommendedName>
</protein>
<dbReference type="InterPro" id="IPR049288">
    <property type="entry name" value="DUF447_C"/>
</dbReference>
<evidence type="ECO:0000259" key="1">
    <source>
        <dbReference type="Pfam" id="PF04289"/>
    </source>
</evidence>
<dbReference type="SUPFAM" id="SSF50475">
    <property type="entry name" value="FMN-binding split barrel"/>
    <property type="match status" value="1"/>
</dbReference>
<gene>
    <name evidence="3" type="ORF">HG66A1_10700</name>
</gene>
<evidence type="ECO:0000259" key="2">
    <source>
        <dbReference type="Pfam" id="PF20766"/>
    </source>
</evidence>
<dbReference type="InterPro" id="IPR012349">
    <property type="entry name" value="Split_barrel_FMN-bd"/>
</dbReference>
<dbReference type="OrthoDB" id="2112021at2"/>
<feature type="domain" description="DUF447" evidence="2">
    <location>
        <begin position="128"/>
        <end position="180"/>
    </location>
</feature>
<dbReference type="InterPro" id="IPR007386">
    <property type="entry name" value="DUF447_N"/>
</dbReference>
<organism evidence="3 4">
    <name type="scientific">Gimesia chilikensis</name>
    <dbReference type="NCBI Taxonomy" id="2605989"/>
    <lineage>
        <taxon>Bacteria</taxon>
        <taxon>Pseudomonadati</taxon>
        <taxon>Planctomycetota</taxon>
        <taxon>Planctomycetia</taxon>
        <taxon>Planctomycetales</taxon>
        <taxon>Planctomycetaceae</taxon>
        <taxon>Gimesia</taxon>
    </lineage>
</organism>
<sequence>MILEGMVTSRNQESEYNLAPMGPLVDQEMTQLILRPFQTSRTCQNLKETRCGVFHVVDDVLLLTKAAIGRLESMPETFPAERIEGAVLQSACRWYEFEIESIDDSDLRTVMQARVVHQGRIRDFFGLNRAKHAVLEAAILATRTHLIPQAELLQQYESLAEIVRKTAGPAETEAFRLLEEYVTRAYAELQS</sequence>
<reference evidence="3 4" key="1">
    <citation type="submission" date="2019-02" db="EMBL/GenBank/DDBJ databases">
        <title>Deep-cultivation of Planctomycetes and their phenomic and genomic characterization uncovers novel biology.</title>
        <authorList>
            <person name="Wiegand S."/>
            <person name="Jogler M."/>
            <person name="Boedeker C."/>
            <person name="Pinto D."/>
            <person name="Vollmers J."/>
            <person name="Rivas-Marin E."/>
            <person name="Kohn T."/>
            <person name="Peeters S.H."/>
            <person name="Heuer A."/>
            <person name="Rast P."/>
            <person name="Oberbeckmann S."/>
            <person name="Bunk B."/>
            <person name="Jeske O."/>
            <person name="Meyerdierks A."/>
            <person name="Storesund J.E."/>
            <person name="Kallscheuer N."/>
            <person name="Luecker S."/>
            <person name="Lage O.M."/>
            <person name="Pohl T."/>
            <person name="Merkel B.J."/>
            <person name="Hornburger P."/>
            <person name="Mueller R.-W."/>
            <person name="Bruemmer F."/>
            <person name="Labrenz M."/>
            <person name="Spormann A.M."/>
            <person name="Op den Camp H."/>
            <person name="Overmann J."/>
            <person name="Amann R."/>
            <person name="Jetten M.S.M."/>
            <person name="Mascher T."/>
            <person name="Medema M.H."/>
            <person name="Devos D.P."/>
            <person name="Kaster A.-K."/>
            <person name="Ovreas L."/>
            <person name="Rohde M."/>
            <person name="Galperin M.Y."/>
            <person name="Jogler C."/>
        </authorList>
    </citation>
    <scope>NUCLEOTIDE SEQUENCE [LARGE SCALE GENOMIC DNA]</scope>
    <source>
        <strain evidence="3 4">HG66A1</strain>
    </source>
</reference>
<dbReference type="Pfam" id="PF04289">
    <property type="entry name" value="DUF447_N"/>
    <property type="match status" value="1"/>
</dbReference>
<accession>A0A517PIW2</accession>
<evidence type="ECO:0000313" key="4">
    <source>
        <dbReference type="Proteomes" id="UP000320421"/>
    </source>
</evidence>
<evidence type="ECO:0008006" key="5">
    <source>
        <dbReference type="Google" id="ProtNLM"/>
    </source>
</evidence>
<dbReference type="EMBL" id="CP036266">
    <property type="protein sequence ID" value="QDT19305.1"/>
    <property type="molecule type" value="Genomic_DNA"/>
</dbReference>
<keyword evidence="4" id="KW-1185">Reference proteome</keyword>
<dbReference type="Proteomes" id="UP000320421">
    <property type="component" value="Chromosome"/>
</dbReference>
<dbReference type="Gene3D" id="2.30.110.10">
    <property type="entry name" value="Electron Transport, Fmn-binding Protein, Chain A"/>
    <property type="match status" value="1"/>
</dbReference>
<dbReference type="AlphaFoldDB" id="A0A517PIW2"/>
<evidence type="ECO:0000313" key="3">
    <source>
        <dbReference type="EMBL" id="QDT19305.1"/>
    </source>
</evidence>
<proteinExistence type="predicted"/>
<feature type="domain" description="DUF447" evidence="1">
    <location>
        <begin position="4"/>
        <end position="119"/>
    </location>
</feature>
<name>A0A517PIW2_9PLAN</name>
<dbReference type="Gene3D" id="1.20.58.290">
    <property type="entry name" value="Hypothetical membrane protein ta0354_69_121"/>
    <property type="match status" value="1"/>
</dbReference>
<dbReference type="Pfam" id="PF20766">
    <property type="entry name" value="DUF447_C"/>
    <property type="match status" value="1"/>
</dbReference>